<feature type="region of interest" description="Disordered" evidence="1">
    <location>
        <begin position="119"/>
        <end position="147"/>
    </location>
</feature>
<dbReference type="AlphaFoldDB" id="U2E777"/>
<gene>
    <name evidence="2" type="ORF">HLPCO_002939</name>
</gene>
<dbReference type="OrthoDB" id="9816549at2"/>
<evidence type="ECO:0000313" key="2">
    <source>
        <dbReference type="EMBL" id="ERJ11048.1"/>
    </source>
</evidence>
<dbReference type="EMBL" id="AFNU02000018">
    <property type="protein sequence ID" value="ERJ11048.1"/>
    <property type="molecule type" value="Genomic_DNA"/>
</dbReference>
<evidence type="ECO:0000256" key="1">
    <source>
        <dbReference type="SAM" id="MobiDB-lite"/>
    </source>
</evidence>
<dbReference type="Gene3D" id="2.180.10.10">
    <property type="entry name" value="RHS repeat-associated core"/>
    <property type="match status" value="1"/>
</dbReference>
<reference evidence="2 3" key="2">
    <citation type="journal article" date="2013" name="PLoS ONE">
        <title>INDIGO - INtegrated Data Warehouse of MIcrobial GenOmes with Examples from the Red Sea Extremophiles.</title>
        <authorList>
            <person name="Alam I."/>
            <person name="Antunes A."/>
            <person name="Kamau A.A."/>
            <person name="Ba Alawi W."/>
            <person name="Kalkatawi M."/>
            <person name="Stingl U."/>
            <person name="Bajic V.B."/>
        </authorList>
    </citation>
    <scope>NUCLEOTIDE SEQUENCE [LARGE SCALE GENOMIC DNA]</scope>
    <source>
        <strain evidence="2 3">SSD-17B</strain>
    </source>
</reference>
<sequence>NVNLSEKNPYRYRGYRFDEETGWYYLNSRYYNPEWGRFINQDGILGQTGDLLGHNLYAYTQNNPVMMVDPSGYCAVTSSMMDGYSMDDIMPCSGGGFGSAIGAALGGLGLAMGQSRSTSVKNSQTINPPVPSSSADSSSADEVEGRTKSKASSVVRALIEKIGRKRYYTYVLSFENDKKYVGKGRDRRLYTSALREISHGNMLIDIKWASSKSERQAYIKEYELMVMYGGPKRYKRTSQLLNAKWDRGRRYYYNEYGQYHPGEASLE</sequence>
<dbReference type="Proteomes" id="UP000005707">
    <property type="component" value="Unassembled WGS sequence"/>
</dbReference>
<dbReference type="InterPro" id="IPR050708">
    <property type="entry name" value="T6SS_VgrG/RHS"/>
</dbReference>
<dbReference type="InterPro" id="IPR022385">
    <property type="entry name" value="Rhs_assc_core"/>
</dbReference>
<dbReference type="RefSeq" id="WP_021031201.1">
    <property type="nucleotide sequence ID" value="NZ_AFNU02000018.1"/>
</dbReference>
<organism evidence="2 3">
    <name type="scientific">Haloplasma contractile SSD-17B</name>
    <dbReference type="NCBI Taxonomy" id="1033810"/>
    <lineage>
        <taxon>Bacteria</taxon>
        <taxon>Bacillati</taxon>
        <taxon>Mycoplasmatota</taxon>
        <taxon>Mollicutes</taxon>
        <taxon>Haloplasmatales</taxon>
        <taxon>Haloplasmataceae</taxon>
        <taxon>Haloplasma</taxon>
    </lineage>
</organism>
<dbReference type="PANTHER" id="PTHR32305">
    <property type="match status" value="1"/>
</dbReference>
<dbReference type="STRING" id="1033810.HLPCO_002939"/>
<protein>
    <submittedName>
        <fullName evidence="2">Wall-associated protein</fullName>
    </submittedName>
</protein>
<name>U2E777_9MOLU</name>
<proteinExistence type="predicted"/>
<keyword evidence="3" id="KW-1185">Reference proteome</keyword>
<evidence type="ECO:0000313" key="3">
    <source>
        <dbReference type="Proteomes" id="UP000005707"/>
    </source>
</evidence>
<reference evidence="2 3" key="1">
    <citation type="journal article" date="2011" name="J. Bacteriol.">
        <title>Genome sequence of Haloplasma contractile, an unusual contractile bacterium from a deep-sea anoxic brine lake.</title>
        <authorList>
            <person name="Antunes A."/>
            <person name="Alam I."/>
            <person name="El Dorry H."/>
            <person name="Siam R."/>
            <person name="Robertson A."/>
            <person name="Bajic V.B."/>
            <person name="Stingl U."/>
        </authorList>
    </citation>
    <scope>NUCLEOTIDE SEQUENCE [LARGE SCALE GENOMIC DNA]</scope>
    <source>
        <strain evidence="2 3">SSD-17B</strain>
    </source>
</reference>
<feature type="non-terminal residue" evidence="2">
    <location>
        <position position="1"/>
    </location>
</feature>
<dbReference type="eggNOG" id="COG3209">
    <property type="taxonomic scope" value="Bacteria"/>
</dbReference>
<dbReference type="InParanoid" id="U2E777"/>
<dbReference type="PANTHER" id="PTHR32305:SF17">
    <property type="entry name" value="TRNA NUCLEASE WAPA"/>
    <property type="match status" value="1"/>
</dbReference>
<comment type="caution">
    <text evidence="2">The sequence shown here is derived from an EMBL/GenBank/DDBJ whole genome shotgun (WGS) entry which is preliminary data.</text>
</comment>
<dbReference type="NCBIfam" id="TIGR03696">
    <property type="entry name" value="Rhs_assc_core"/>
    <property type="match status" value="1"/>
</dbReference>
<accession>U2E777</accession>